<dbReference type="RefSeq" id="WP_154519061.1">
    <property type="nucleotide sequence ID" value="NZ_VUMT01000008.1"/>
</dbReference>
<dbReference type="Pfam" id="PF01475">
    <property type="entry name" value="FUR"/>
    <property type="match status" value="1"/>
</dbReference>
<name>A0A6L5XZK5_9FIRM</name>
<evidence type="ECO:0000313" key="2">
    <source>
        <dbReference type="Proteomes" id="UP000482209"/>
    </source>
</evidence>
<organism evidence="1 2">
    <name type="scientific">Velocimicrobium porci</name>
    <dbReference type="NCBI Taxonomy" id="2606634"/>
    <lineage>
        <taxon>Bacteria</taxon>
        <taxon>Bacillati</taxon>
        <taxon>Bacillota</taxon>
        <taxon>Clostridia</taxon>
        <taxon>Lachnospirales</taxon>
        <taxon>Lachnospiraceae</taxon>
        <taxon>Velocimicrobium</taxon>
    </lineage>
</organism>
<accession>A0A6L5XZK5</accession>
<evidence type="ECO:0000313" key="1">
    <source>
        <dbReference type="EMBL" id="MSS63648.1"/>
    </source>
</evidence>
<gene>
    <name evidence="1" type="ORF">FYJ58_07125</name>
</gene>
<reference evidence="1 2" key="1">
    <citation type="submission" date="2019-08" db="EMBL/GenBank/DDBJ databases">
        <title>In-depth cultivation of the pig gut microbiome towards novel bacterial diversity and tailored functional studies.</title>
        <authorList>
            <person name="Wylensek D."/>
            <person name="Hitch T.C.A."/>
            <person name="Clavel T."/>
        </authorList>
    </citation>
    <scope>NUCLEOTIDE SEQUENCE [LARGE SCALE GENOMIC DNA]</scope>
    <source>
        <strain evidence="1 2">WCA-693-APC-MOT-I</strain>
    </source>
</reference>
<dbReference type="GO" id="GO:0003700">
    <property type="term" value="F:DNA-binding transcription factor activity"/>
    <property type="evidence" value="ECO:0007669"/>
    <property type="project" value="InterPro"/>
</dbReference>
<dbReference type="Proteomes" id="UP000482209">
    <property type="component" value="Unassembled WGS sequence"/>
</dbReference>
<dbReference type="AlphaFoldDB" id="A0A6L5XZK5"/>
<dbReference type="InterPro" id="IPR036388">
    <property type="entry name" value="WH-like_DNA-bd_sf"/>
</dbReference>
<dbReference type="EMBL" id="VUMT01000008">
    <property type="protein sequence ID" value="MSS63648.1"/>
    <property type="molecule type" value="Genomic_DNA"/>
</dbReference>
<dbReference type="InterPro" id="IPR002481">
    <property type="entry name" value="FUR"/>
</dbReference>
<keyword evidence="2" id="KW-1185">Reference proteome</keyword>
<comment type="caution">
    <text evidence="1">The sequence shown here is derived from an EMBL/GenBank/DDBJ whole genome shotgun (WGS) entry which is preliminary data.</text>
</comment>
<protein>
    <submittedName>
        <fullName evidence="1">Fur family transcriptional regulator</fullName>
    </submittedName>
</protein>
<proteinExistence type="predicted"/>
<dbReference type="Gene3D" id="1.10.10.10">
    <property type="entry name" value="Winged helix-like DNA-binding domain superfamily/Winged helix DNA-binding domain"/>
    <property type="match status" value="1"/>
</dbReference>
<sequence length="163" mass="19167">MTQEINHLERKKAYDSRNYHRTQMQKEIIIEKLKKKGCRITRQRLMLLDIILENECSCCKEIYYKAFKIDNRIGTATVYRMINTLEEIGAISRKNMYKITYSEQCEMEDACTIEWDDNTIEHLSAKNWNSVICAGLKACGYMKEQNILSVTVKQCECDKGICR</sequence>
<dbReference type="InterPro" id="IPR036390">
    <property type="entry name" value="WH_DNA-bd_sf"/>
</dbReference>
<dbReference type="SUPFAM" id="SSF46785">
    <property type="entry name" value="Winged helix' DNA-binding domain"/>
    <property type="match status" value="1"/>
</dbReference>